<proteinExistence type="predicted"/>
<comment type="caution">
    <text evidence="1">The sequence shown here is derived from an EMBL/GenBank/DDBJ whole genome shotgun (WGS) entry which is preliminary data.</text>
</comment>
<reference evidence="1 2" key="1">
    <citation type="submission" date="2019-05" db="EMBL/GenBank/DDBJ databases">
        <title>Mikania micrantha, genome provides insights into the molecular mechanism of rapid growth.</title>
        <authorList>
            <person name="Liu B."/>
        </authorList>
    </citation>
    <scope>NUCLEOTIDE SEQUENCE [LARGE SCALE GENOMIC DNA]</scope>
    <source>
        <strain evidence="1">NLD-2019</strain>
        <tissue evidence="1">Leaf</tissue>
    </source>
</reference>
<dbReference type="EMBL" id="SZYD01000019">
    <property type="protein sequence ID" value="KAD2393751.1"/>
    <property type="molecule type" value="Genomic_DNA"/>
</dbReference>
<evidence type="ECO:0000313" key="2">
    <source>
        <dbReference type="Proteomes" id="UP000326396"/>
    </source>
</evidence>
<dbReference type="Proteomes" id="UP000326396">
    <property type="component" value="Linkage Group LG9"/>
</dbReference>
<dbReference type="AlphaFoldDB" id="A0A5N6LPF4"/>
<protein>
    <submittedName>
        <fullName evidence="1">Uncharacterized protein</fullName>
    </submittedName>
</protein>
<accession>A0A5N6LPF4</accession>
<sequence>MKAYWAANPVNAGNTKCLEQTLQVDEKCCLQTTRSTARTDVQVKLPTILTSTKTEKMQYEAGKVKKKKDGALLPWKGRSKKELKNLRRRHPVIASISETKRQKQKAVCSSNIVLAHQCFTGEATSVIILRRHIVDSGNGGGFEMYYDAGGEAGLSLVSVSILSSLSGLGFNRLLEQLTQIQSNRLGIIEHNSSASKAAIEALPTIMIQEAHVSKQSHCGRR</sequence>
<organism evidence="1 2">
    <name type="scientific">Mikania micrantha</name>
    <name type="common">bitter vine</name>
    <dbReference type="NCBI Taxonomy" id="192012"/>
    <lineage>
        <taxon>Eukaryota</taxon>
        <taxon>Viridiplantae</taxon>
        <taxon>Streptophyta</taxon>
        <taxon>Embryophyta</taxon>
        <taxon>Tracheophyta</taxon>
        <taxon>Spermatophyta</taxon>
        <taxon>Magnoliopsida</taxon>
        <taxon>eudicotyledons</taxon>
        <taxon>Gunneridae</taxon>
        <taxon>Pentapetalae</taxon>
        <taxon>asterids</taxon>
        <taxon>campanulids</taxon>
        <taxon>Asterales</taxon>
        <taxon>Asteraceae</taxon>
        <taxon>Asteroideae</taxon>
        <taxon>Heliantheae alliance</taxon>
        <taxon>Eupatorieae</taxon>
        <taxon>Mikania</taxon>
    </lineage>
</organism>
<gene>
    <name evidence="1" type="ORF">E3N88_40728</name>
</gene>
<evidence type="ECO:0000313" key="1">
    <source>
        <dbReference type="EMBL" id="KAD2393751.1"/>
    </source>
</evidence>
<keyword evidence="2" id="KW-1185">Reference proteome</keyword>
<dbReference type="OrthoDB" id="8062037at2759"/>
<name>A0A5N6LPF4_9ASTR</name>